<evidence type="ECO:0000313" key="3">
    <source>
        <dbReference type="EMBL" id="TQL63822.1"/>
    </source>
</evidence>
<sequence>MTARIPVDRPQGDRMRWVGPVSVRVIVLAIIALGALAIVVPTMMRFVDQRAQTRAMEQQLAATKAENADLQSEIDRWKDSKYVAAQARERLSFGYPGETRYKVIDPATVVDETNPKTGRTVEPGAVTFPIGKEDSWYGTLWESVEVAGSTEADTAQ</sequence>
<keyword evidence="2" id="KW-0472">Membrane</keyword>
<keyword evidence="2" id="KW-1133">Transmembrane helix</keyword>
<keyword evidence="3" id="KW-0132">Cell division</keyword>
<protein>
    <submittedName>
        <fullName evidence="3">Cell division protein FtsB</fullName>
    </submittedName>
</protein>
<dbReference type="Pfam" id="PF04977">
    <property type="entry name" value="DivIC"/>
    <property type="match status" value="1"/>
</dbReference>
<name>A0A542ZTZ6_RARFA</name>
<dbReference type="Proteomes" id="UP000315389">
    <property type="component" value="Unassembled WGS sequence"/>
</dbReference>
<gene>
    <name evidence="3" type="ORF">FB461_0300</name>
</gene>
<evidence type="ECO:0000313" key="4">
    <source>
        <dbReference type="Proteomes" id="UP000315389"/>
    </source>
</evidence>
<keyword evidence="4" id="KW-1185">Reference proteome</keyword>
<dbReference type="AlphaFoldDB" id="A0A542ZTZ6"/>
<dbReference type="RefSeq" id="WP_142118280.1">
    <property type="nucleotide sequence ID" value="NZ_BAAASV010000002.1"/>
</dbReference>
<reference evidence="3 4" key="1">
    <citation type="submission" date="2019-06" db="EMBL/GenBank/DDBJ databases">
        <title>Sequencing the genomes of 1000 actinobacteria strains.</title>
        <authorList>
            <person name="Klenk H.-P."/>
        </authorList>
    </citation>
    <scope>NUCLEOTIDE SEQUENCE [LARGE SCALE GENOMIC DNA]</scope>
    <source>
        <strain evidence="3 4">DSM 4813</strain>
    </source>
</reference>
<accession>A0A542ZTZ6</accession>
<evidence type="ECO:0000256" key="1">
    <source>
        <dbReference type="SAM" id="Coils"/>
    </source>
</evidence>
<keyword evidence="3" id="KW-0131">Cell cycle</keyword>
<dbReference type="EMBL" id="VFOS01000001">
    <property type="protein sequence ID" value="TQL63822.1"/>
    <property type="molecule type" value="Genomic_DNA"/>
</dbReference>
<feature type="coiled-coil region" evidence="1">
    <location>
        <begin position="53"/>
        <end position="80"/>
    </location>
</feature>
<organism evidence="3 4">
    <name type="scientific">Rarobacter faecitabidus</name>
    <dbReference type="NCBI Taxonomy" id="13243"/>
    <lineage>
        <taxon>Bacteria</taxon>
        <taxon>Bacillati</taxon>
        <taxon>Actinomycetota</taxon>
        <taxon>Actinomycetes</taxon>
        <taxon>Micrococcales</taxon>
        <taxon>Rarobacteraceae</taxon>
        <taxon>Rarobacter</taxon>
    </lineage>
</organism>
<dbReference type="OrthoDB" id="5187715at2"/>
<evidence type="ECO:0000256" key="2">
    <source>
        <dbReference type="SAM" id="Phobius"/>
    </source>
</evidence>
<proteinExistence type="predicted"/>
<keyword evidence="1" id="KW-0175">Coiled coil</keyword>
<comment type="caution">
    <text evidence="3">The sequence shown here is derived from an EMBL/GenBank/DDBJ whole genome shotgun (WGS) entry which is preliminary data.</text>
</comment>
<dbReference type="GO" id="GO:0051301">
    <property type="term" value="P:cell division"/>
    <property type="evidence" value="ECO:0007669"/>
    <property type="project" value="UniProtKB-KW"/>
</dbReference>
<dbReference type="InterPro" id="IPR007060">
    <property type="entry name" value="FtsL/DivIC"/>
</dbReference>
<feature type="transmembrane region" description="Helical" evidence="2">
    <location>
        <begin position="21"/>
        <end position="44"/>
    </location>
</feature>
<keyword evidence="2" id="KW-0812">Transmembrane</keyword>